<evidence type="ECO:0000256" key="2">
    <source>
        <dbReference type="ARBA" id="ARBA00001958"/>
    </source>
</evidence>
<proteinExistence type="inferred from homology"/>
<organism evidence="17 18">
    <name type="scientific">Anthropogastromicrobium aceti</name>
    <dbReference type="NCBI Taxonomy" id="2981768"/>
    <lineage>
        <taxon>Bacteria</taxon>
        <taxon>Bacillati</taxon>
        <taxon>Bacillota</taxon>
        <taxon>Clostridia</taxon>
        <taxon>Lachnospirales</taxon>
        <taxon>Lachnospiraceae</taxon>
        <taxon>Anthropogastromicrobium</taxon>
    </lineage>
</organism>
<evidence type="ECO:0000256" key="6">
    <source>
        <dbReference type="ARBA" id="ARBA00012102"/>
    </source>
</evidence>
<keyword evidence="11 16" id="KW-0067">ATP-binding</keyword>
<feature type="binding site" evidence="16">
    <location>
        <begin position="107"/>
        <end position="110"/>
    </location>
    <ligand>
        <name>substrate</name>
    </ligand>
</feature>
<feature type="active site" description="Proton acceptor" evidence="16">
    <location>
        <position position="109"/>
    </location>
</feature>
<evidence type="ECO:0000313" key="18">
    <source>
        <dbReference type="Proteomes" id="UP001198200"/>
    </source>
</evidence>
<keyword evidence="7 16" id="KW-0963">Cytoplasm</keyword>
<dbReference type="GO" id="GO:0005524">
    <property type="term" value="F:ATP binding"/>
    <property type="evidence" value="ECO:0007669"/>
    <property type="project" value="UniProtKB-UniRule"/>
</dbReference>
<comment type="caution">
    <text evidence="17">The sequence shown here is derived from an EMBL/GenBank/DDBJ whole genome shotgun (WGS) entry which is preliminary data.</text>
</comment>
<name>A0AAE3E750_9FIRM</name>
<comment type="subcellular location">
    <subcellularLocation>
        <location evidence="3 16">Cytoplasm</location>
    </subcellularLocation>
</comment>
<dbReference type="NCBIfam" id="NF009855">
    <property type="entry name" value="PRK13321.1"/>
    <property type="match status" value="1"/>
</dbReference>
<comment type="caution">
    <text evidence="16">Lacks conserved residue(s) required for the propagation of feature annotation.</text>
</comment>
<comment type="cofactor">
    <cofactor evidence="2">
        <name>K(+)</name>
        <dbReference type="ChEBI" id="CHEBI:29103"/>
    </cofactor>
</comment>
<keyword evidence="8 16" id="KW-0808">Transferase</keyword>
<protein>
    <recommendedName>
        <fullName evidence="15 16">Type III pantothenate kinase</fullName>
        <ecNumber evidence="6 16">2.7.1.33</ecNumber>
    </recommendedName>
    <alternativeName>
        <fullName evidence="16">PanK-III</fullName>
    </alternativeName>
    <alternativeName>
        <fullName evidence="16">Pantothenic acid kinase</fullName>
    </alternativeName>
</protein>
<dbReference type="EC" id="2.7.1.33" evidence="6 16"/>
<dbReference type="Proteomes" id="UP001198200">
    <property type="component" value="Unassembled WGS sequence"/>
</dbReference>
<dbReference type="GO" id="GO:0015937">
    <property type="term" value="P:coenzyme A biosynthetic process"/>
    <property type="evidence" value="ECO:0007669"/>
    <property type="project" value="UniProtKB-UniRule"/>
</dbReference>
<dbReference type="Pfam" id="PF03309">
    <property type="entry name" value="Pan_kinase"/>
    <property type="match status" value="1"/>
</dbReference>
<dbReference type="PANTHER" id="PTHR34265:SF1">
    <property type="entry name" value="TYPE III PANTOTHENATE KINASE"/>
    <property type="match status" value="1"/>
</dbReference>
<evidence type="ECO:0000256" key="11">
    <source>
        <dbReference type="ARBA" id="ARBA00022840"/>
    </source>
</evidence>
<keyword evidence="18" id="KW-1185">Reference proteome</keyword>
<dbReference type="Gene3D" id="3.30.420.40">
    <property type="match status" value="2"/>
</dbReference>
<comment type="subunit">
    <text evidence="5 16">Homodimer.</text>
</comment>
<feature type="binding site" evidence="16">
    <location>
        <position position="184"/>
    </location>
    <ligand>
        <name>substrate</name>
    </ligand>
</feature>
<feature type="binding site" evidence="16">
    <location>
        <position position="129"/>
    </location>
    <ligand>
        <name>K(+)</name>
        <dbReference type="ChEBI" id="CHEBI:29103"/>
    </ligand>
</feature>
<evidence type="ECO:0000256" key="8">
    <source>
        <dbReference type="ARBA" id="ARBA00022679"/>
    </source>
</evidence>
<comment type="pathway">
    <text evidence="4 16">Cofactor biosynthesis; coenzyme A biosynthesis; CoA from (R)-pantothenate: step 1/5.</text>
</comment>
<evidence type="ECO:0000256" key="9">
    <source>
        <dbReference type="ARBA" id="ARBA00022741"/>
    </source>
</evidence>
<evidence type="ECO:0000256" key="7">
    <source>
        <dbReference type="ARBA" id="ARBA00022490"/>
    </source>
</evidence>
<dbReference type="RefSeq" id="WP_118614810.1">
    <property type="nucleotide sequence ID" value="NZ_JAJEQN010000083.1"/>
</dbReference>
<feature type="binding site" evidence="16">
    <location>
        <begin position="6"/>
        <end position="13"/>
    </location>
    <ligand>
        <name>ATP</name>
        <dbReference type="ChEBI" id="CHEBI:30616"/>
    </ligand>
</feature>
<dbReference type="GO" id="GO:0005737">
    <property type="term" value="C:cytoplasm"/>
    <property type="evidence" value="ECO:0007669"/>
    <property type="project" value="UniProtKB-SubCell"/>
</dbReference>
<keyword evidence="12 16" id="KW-0630">Potassium</keyword>
<keyword evidence="10 16" id="KW-0418">Kinase</keyword>
<evidence type="ECO:0000256" key="14">
    <source>
        <dbReference type="ARBA" id="ARBA00038036"/>
    </source>
</evidence>
<dbReference type="NCBIfam" id="TIGR00671">
    <property type="entry name" value="baf"/>
    <property type="match status" value="1"/>
</dbReference>
<evidence type="ECO:0000256" key="1">
    <source>
        <dbReference type="ARBA" id="ARBA00001206"/>
    </source>
</evidence>
<dbReference type="AlphaFoldDB" id="A0AAE3E750"/>
<evidence type="ECO:0000256" key="10">
    <source>
        <dbReference type="ARBA" id="ARBA00022777"/>
    </source>
</evidence>
<dbReference type="CDD" id="cd24015">
    <property type="entry name" value="ASKHA_NBD_PanK-III"/>
    <property type="match status" value="1"/>
</dbReference>
<comment type="similarity">
    <text evidence="14 16">Belongs to the type III pantothenate kinase family.</text>
</comment>
<keyword evidence="13 16" id="KW-0173">Coenzyme A biosynthesis</keyword>
<evidence type="ECO:0000256" key="15">
    <source>
        <dbReference type="ARBA" id="ARBA00040883"/>
    </source>
</evidence>
<evidence type="ECO:0000256" key="4">
    <source>
        <dbReference type="ARBA" id="ARBA00005225"/>
    </source>
</evidence>
<dbReference type="GO" id="GO:0004594">
    <property type="term" value="F:pantothenate kinase activity"/>
    <property type="evidence" value="ECO:0007669"/>
    <property type="project" value="UniProtKB-UniRule"/>
</dbReference>
<keyword evidence="9 16" id="KW-0547">Nucleotide-binding</keyword>
<evidence type="ECO:0000313" key="17">
    <source>
        <dbReference type="EMBL" id="MCC2223155.1"/>
    </source>
</evidence>
<dbReference type="EMBL" id="JAJEQN010000083">
    <property type="protein sequence ID" value="MCC2223155.1"/>
    <property type="molecule type" value="Genomic_DNA"/>
</dbReference>
<gene>
    <name evidence="16" type="primary">coaX</name>
    <name evidence="17" type="ORF">LKD48_16290</name>
</gene>
<evidence type="ECO:0000256" key="3">
    <source>
        <dbReference type="ARBA" id="ARBA00004496"/>
    </source>
</evidence>
<dbReference type="PANTHER" id="PTHR34265">
    <property type="entry name" value="TYPE III PANTOTHENATE KINASE"/>
    <property type="match status" value="1"/>
</dbReference>
<dbReference type="InterPro" id="IPR043129">
    <property type="entry name" value="ATPase_NBD"/>
</dbReference>
<dbReference type="HAMAP" id="MF_01274">
    <property type="entry name" value="Pantothen_kinase_3"/>
    <property type="match status" value="1"/>
</dbReference>
<comment type="catalytic activity">
    <reaction evidence="1 16">
        <text>(R)-pantothenate + ATP = (R)-4'-phosphopantothenate + ADP + H(+)</text>
        <dbReference type="Rhea" id="RHEA:16373"/>
        <dbReference type="ChEBI" id="CHEBI:10986"/>
        <dbReference type="ChEBI" id="CHEBI:15378"/>
        <dbReference type="ChEBI" id="CHEBI:29032"/>
        <dbReference type="ChEBI" id="CHEBI:30616"/>
        <dbReference type="ChEBI" id="CHEBI:456216"/>
        <dbReference type="EC" id="2.7.1.33"/>
    </reaction>
</comment>
<dbReference type="GO" id="GO:0046872">
    <property type="term" value="F:metal ion binding"/>
    <property type="evidence" value="ECO:0007669"/>
    <property type="project" value="UniProtKB-KW"/>
</dbReference>
<dbReference type="InterPro" id="IPR004619">
    <property type="entry name" value="Type_III_PanK"/>
</dbReference>
<comment type="function">
    <text evidence="16">Catalyzes the phosphorylation of pantothenate (Pan), the first step in CoA biosynthesis.</text>
</comment>
<comment type="cofactor">
    <cofactor evidence="16">
        <name>NH4(+)</name>
        <dbReference type="ChEBI" id="CHEBI:28938"/>
    </cofactor>
    <cofactor evidence="16">
        <name>K(+)</name>
        <dbReference type="ChEBI" id="CHEBI:29103"/>
    </cofactor>
    <text evidence="16">A monovalent cation. Ammonium or potassium.</text>
</comment>
<keyword evidence="16" id="KW-0479">Metal-binding</keyword>
<evidence type="ECO:0000256" key="13">
    <source>
        <dbReference type="ARBA" id="ARBA00022993"/>
    </source>
</evidence>
<sequence>MIIAVDIGNTNIVVGGIEADHVLFTERLSTRTDKTELEYAIDFKLIFELHSISHAQVDGSIISSVVPPLSNIIKTALTKLIPKEPLIVGPGVKTGLSIRIDNPTQLGSDLVVTAVAAIAAYTVPSIIIDMGTATTFSVINDKRQYIGGAIAPGAAVALNSLSSQTSQLPFISLEAPKHVIGSNTIDCMKSGSLFGNAAMIDGMIRRIKKELGENAIVVATGGIAPAILPYCEETISYDPDLMLKGLALIYKKNQTR</sequence>
<feature type="binding site" evidence="16">
    <location>
        <position position="132"/>
    </location>
    <ligand>
        <name>ATP</name>
        <dbReference type="ChEBI" id="CHEBI:30616"/>
    </ligand>
</feature>
<evidence type="ECO:0000256" key="12">
    <source>
        <dbReference type="ARBA" id="ARBA00022958"/>
    </source>
</evidence>
<accession>A0AAE3E750</accession>
<evidence type="ECO:0000256" key="5">
    <source>
        <dbReference type="ARBA" id="ARBA00011738"/>
    </source>
</evidence>
<reference evidence="17 18" key="1">
    <citation type="submission" date="2021-10" db="EMBL/GenBank/DDBJ databases">
        <title>Anaerobic single-cell dispensing facilitates the cultivation of human gut bacteria.</title>
        <authorList>
            <person name="Afrizal A."/>
        </authorList>
    </citation>
    <scope>NUCLEOTIDE SEQUENCE [LARGE SCALE GENOMIC DNA]</scope>
    <source>
        <strain evidence="17 18">CLA-AA-H224</strain>
    </source>
</reference>
<evidence type="ECO:0000256" key="16">
    <source>
        <dbReference type="HAMAP-Rule" id="MF_01274"/>
    </source>
</evidence>
<dbReference type="SUPFAM" id="SSF53067">
    <property type="entry name" value="Actin-like ATPase domain"/>
    <property type="match status" value="2"/>
</dbReference>